<organism evidence="3 4">
    <name type="scientific">Podospora australis</name>
    <dbReference type="NCBI Taxonomy" id="1536484"/>
    <lineage>
        <taxon>Eukaryota</taxon>
        <taxon>Fungi</taxon>
        <taxon>Dikarya</taxon>
        <taxon>Ascomycota</taxon>
        <taxon>Pezizomycotina</taxon>
        <taxon>Sordariomycetes</taxon>
        <taxon>Sordariomycetidae</taxon>
        <taxon>Sordariales</taxon>
        <taxon>Podosporaceae</taxon>
        <taxon>Podospora</taxon>
    </lineage>
</organism>
<comment type="caution">
    <text evidence="3">The sequence shown here is derived from an EMBL/GenBank/DDBJ whole genome shotgun (WGS) entry which is preliminary data.</text>
</comment>
<feature type="region of interest" description="Disordered" evidence="2">
    <location>
        <begin position="1"/>
        <end position="388"/>
    </location>
</feature>
<proteinExistence type="predicted"/>
<feature type="coiled-coil region" evidence="1">
    <location>
        <begin position="655"/>
        <end position="689"/>
    </location>
</feature>
<reference evidence="3" key="2">
    <citation type="submission" date="2023-05" db="EMBL/GenBank/DDBJ databases">
        <authorList>
            <consortium name="Lawrence Berkeley National Laboratory"/>
            <person name="Steindorff A."/>
            <person name="Hensen N."/>
            <person name="Bonometti L."/>
            <person name="Westerberg I."/>
            <person name="Brannstrom I.O."/>
            <person name="Guillou S."/>
            <person name="Cros-Aarteil S."/>
            <person name="Calhoun S."/>
            <person name="Haridas S."/>
            <person name="Kuo A."/>
            <person name="Mondo S."/>
            <person name="Pangilinan J."/>
            <person name="Riley R."/>
            <person name="Labutti K."/>
            <person name="Andreopoulos B."/>
            <person name="Lipzen A."/>
            <person name="Chen C."/>
            <person name="Yanf M."/>
            <person name="Daum C."/>
            <person name="Ng V."/>
            <person name="Clum A."/>
            <person name="Ohm R."/>
            <person name="Martin F."/>
            <person name="Silar P."/>
            <person name="Natvig D."/>
            <person name="Lalanne C."/>
            <person name="Gautier V."/>
            <person name="Ament-Velasquez S.L."/>
            <person name="Kruys A."/>
            <person name="Hutchinson M.I."/>
            <person name="Powell A.J."/>
            <person name="Barry K."/>
            <person name="Miller A.N."/>
            <person name="Grigoriev I.V."/>
            <person name="Debuchy R."/>
            <person name="Gladieux P."/>
            <person name="Thoren M.H."/>
            <person name="Johannesson H."/>
        </authorList>
    </citation>
    <scope>NUCLEOTIDE SEQUENCE</scope>
    <source>
        <strain evidence="3">PSN309</strain>
    </source>
</reference>
<dbReference type="Proteomes" id="UP001302126">
    <property type="component" value="Unassembled WGS sequence"/>
</dbReference>
<accession>A0AAN6WYY9</accession>
<feature type="compositionally biased region" description="Low complexity" evidence="2">
    <location>
        <begin position="143"/>
        <end position="168"/>
    </location>
</feature>
<feature type="region of interest" description="Disordered" evidence="2">
    <location>
        <begin position="578"/>
        <end position="654"/>
    </location>
</feature>
<gene>
    <name evidence="3" type="ORF">QBC35DRAFT_377690</name>
</gene>
<dbReference type="EMBL" id="MU864365">
    <property type="protein sequence ID" value="KAK4190556.1"/>
    <property type="molecule type" value="Genomic_DNA"/>
</dbReference>
<evidence type="ECO:0000313" key="4">
    <source>
        <dbReference type="Proteomes" id="UP001302126"/>
    </source>
</evidence>
<feature type="compositionally biased region" description="Acidic residues" evidence="2">
    <location>
        <begin position="741"/>
        <end position="753"/>
    </location>
</feature>
<feature type="compositionally biased region" description="Polar residues" evidence="2">
    <location>
        <begin position="185"/>
        <end position="207"/>
    </location>
</feature>
<feature type="region of interest" description="Disordered" evidence="2">
    <location>
        <begin position="510"/>
        <end position="532"/>
    </location>
</feature>
<feature type="compositionally biased region" description="Polar residues" evidence="2">
    <location>
        <begin position="591"/>
        <end position="602"/>
    </location>
</feature>
<keyword evidence="1" id="KW-0175">Coiled coil</keyword>
<feature type="compositionally biased region" description="Basic and acidic residues" evidence="2">
    <location>
        <begin position="93"/>
        <end position="119"/>
    </location>
</feature>
<dbReference type="AlphaFoldDB" id="A0AAN6WYY9"/>
<feature type="compositionally biased region" description="Polar residues" evidence="2">
    <location>
        <begin position="516"/>
        <end position="532"/>
    </location>
</feature>
<feature type="compositionally biased region" description="Low complexity" evidence="2">
    <location>
        <begin position="708"/>
        <end position="718"/>
    </location>
</feature>
<reference evidence="3" key="1">
    <citation type="journal article" date="2023" name="Mol. Phylogenet. Evol.">
        <title>Genome-scale phylogeny and comparative genomics of the fungal order Sordariales.</title>
        <authorList>
            <person name="Hensen N."/>
            <person name="Bonometti L."/>
            <person name="Westerberg I."/>
            <person name="Brannstrom I.O."/>
            <person name="Guillou S."/>
            <person name="Cros-Aarteil S."/>
            <person name="Calhoun S."/>
            <person name="Haridas S."/>
            <person name="Kuo A."/>
            <person name="Mondo S."/>
            <person name="Pangilinan J."/>
            <person name="Riley R."/>
            <person name="LaButti K."/>
            <person name="Andreopoulos B."/>
            <person name="Lipzen A."/>
            <person name="Chen C."/>
            <person name="Yan M."/>
            <person name="Daum C."/>
            <person name="Ng V."/>
            <person name="Clum A."/>
            <person name="Steindorff A."/>
            <person name="Ohm R.A."/>
            <person name="Martin F."/>
            <person name="Silar P."/>
            <person name="Natvig D.O."/>
            <person name="Lalanne C."/>
            <person name="Gautier V."/>
            <person name="Ament-Velasquez S.L."/>
            <person name="Kruys A."/>
            <person name="Hutchinson M.I."/>
            <person name="Powell A.J."/>
            <person name="Barry K."/>
            <person name="Miller A.N."/>
            <person name="Grigoriev I.V."/>
            <person name="Debuchy R."/>
            <person name="Gladieux P."/>
            <person name="Hiltunen Thoren M."/>
            <person name="Johannesson H."/>
        </authorList>
    </citation>
    <scope>NUCLEOTIDE SEQUENCE</scope>
    <source>
        <strain evidence="3">PSN309</strain>
    </source>
</reference>
<evidence type="ECO:0000256" key="2">
    <source>
        <dbReference type="SAM" id="MobiDB-lite"/>
    </source>
</evidence>
<sequence>MPSIFGKSGAGPGIAARAKPGGKSIRGTISGPIPIPSSMDDDEFPIRKPGSAKASTIPDDEFPIRRPGTGIATPLPLENEPSPFSDDQVTDGKALDKEIGVDNGDVHEPARTDLTHDIVLESPSNPPRAASSRTTTPAGNPASRPTSRSPPNRTSPRRISPNEVSPSRESPPRTSPPARRATNPALSTIRYSTISDAPSKQTTQSRDAPQRKKSTLRSALGRLFGRGKKKHSIANQDPIAESGLDVEPTSSAAQHRSDPTALSRPNHPPAKRSVSLPINELDRPLRSHSIGPDDIMAIESARNSVQLQAEAAGSAGTGPRRRANTTTSRMLFQQRLRNPEWGAGLSPRPASAQGRGGSGLGHHTEPEDPDEIGRAITSDSGNGLRRRSRSLSGLQDFANSRVAGRRRSDEIRFWRQSYDPTGLMSPLSSNAPEDIDDTGVVDISAPDSPAVEMPPKTPPQPFNFGLLSKEMIGMKITHAADIDTRLAGVESRTHKLERVVTQLCHSVPGFKGPFSDDSSSQTERLSKKPVQSSFAFTSGIPPAIPAIYSPIPAAMKEAPRPSSSRPSLETADTQSQISFGDGHTFIGSLHPPSSSATQPQSLTATAPPVTEPVAPAPVTQQLNRPTSTSTVRGVASLPTLRHEADTAGGSDDTTISQLRAELEVERAARKDLEAQVKKLSERLNSLSSTVFAMVRGPSESRSQERLTPSMSSVGGSSPLLPPPKTLIVPPPPPPEQLSIFEESEDEDEEENDEKESKQDARRQATSSPTKTDGTEDLAEGEENFQTPREEFLRPPLSYGAFGEELRPDDDDDDDGHINDDDHKRKKAARTLSLSQLTLGKGQRAQV</sequence>
<protein>
    <submittedName>
        <fullName evidence="3">Uncharacterized protein</fullName>
    </submittedName>
</protein>
<evidence type="ECO:0000313" key="3">
    <source>
        <dbReference type="EMBL" id="KAK4190556.1"/>
    </source>
</evidence>
<name>A0AAN6WYY9_9PEZI</name>
<feature type="compositionally biased region" description="Pro residues" evidence="2">
    <location>
        <begin position="719"/>
        <end position="735"/>
    </location>
</feature>
<feature type="compositionally biased region" description="Polar residues" evidence="2">
    <location>
        <begin position="620"/>
        <end position="631"/>
    </location>
</feature>
<feature type="compositionally biased region" description="Low complexity" evidence="2">
    <location>
        <begin position="603"/>
        <end position="619"/>
    </location>
</feature>
<evidence type="ECO:0000256" key="1">
    <source>
        <dbReference type="SAM" id="Coils"/>
    </source>
</evidence>
<feature type="region of interest" description="Disordered" evidence="2">
    <location>
        <begin position="694"/>
        <end position="846"/>
    </location>
</feature>
<keyword evidence="4" id="KW-1185">Reference proteome</keyword>